<evidence type="ECO:0000313" key="3">
    <source>
        <dbReference type="Proteomes" id="UP000015104"/>
    </source>
</evidence>
<keyword evidence="1" id="KW-0812">Transmembrane</keyword>
<evidence type="ECO:0008006" key="4">
    <source>
        <dbReference type="Google" id="ProtNLM"/>
    </source>
</evidence>
<name>T1KLN5_TETUR</name>
<dbReference type="PANTHER" id="PTHR21780:SF0">
    <property type="entry name" value="TRANSMEMBRANE PROTEIN 209"/>
    <property type="match status" value="1"/>
</dbReference>
<reference evidence="3" key="1">
    <citation type="submission" date="2011-08" db="EMBL/GenBank/DDBJ databases">
        <authorList>
            <person name="Rombauts S."/>
        </authorList>
    </citation>
    <scope>NUCLEOTIDE SEQUENCE</scope>
    <source>
        <strain evidence="3">London</strain>
    </source>
</reference>
<dbReference type="OMA" id="QTMHGDD"/>
<dbReference type="EMBL" id="CAEY01000211">
    <property type="status" value="NOT_ANNOTATED_CDS"/>
    <property type="molecule type" value="Genomic_DNA"/>
</dbReference>
<dbReference type="OrthoDB" id="509821at2759"/>
<feature type="transmembrane region" description="Helical" evidence="1">
    <location>
        <begin position="61"/>
        <end position="81"/>
    </location>
</feature>
<dbReference type="eggNOG" id="KOG4670">
    <property type="taxonomic scope" value="Eukaryota"/>
</dbReference>
<dbReference type="GO" id="GO:0016020">
    <property type="term" value="C:membrane"/>
    <property type="evidence" value="ECO:0007669"/>
    <property type="project" value="TreeGrafter"/>
</dbReference>
<sequence>MADHSSLVTMEMIIERRKQVKAAKEALFWGLANLLAMLTIVSDILTGIFRSYMSSAFSQVFFGIEITLTLLFGANAIYDFYLHSWLRIWMQPIEVTAEQKRLFRIADNEIGFKDSKSAASFRAKLLSRVKTSSPMAFASPKFSILSDKDVSATPPLNSSFFTSTPCNLSLDTSWHLLNPASADNSFNENSLRRRATATLSDSIKDETSLMSYLKEFDEVEEKMTQMNVVEQQALQNQSPFSFQKPMIDLTNVSYQPSDDSSLFINADQDENFSNVFMNTESADSICSRLNIPPNKLSKWVDNIKNWINTTILAAVVKDIEKINETLIKAGLVESLIGEVGLSQVRQLSTLKSKEIPTLSTILAYLELSIHQEYLIKRLQDLNKRKLGNFVWNSGASFKGKSWTDEWPTDAHIIMHCFCTYMNSKLPSNPNYPETKAFTGQYFRVLEGGVDKTNKVQIHMLQTKSHPPHFDVVVKAEDVIDIPKGRNNVFYAIIIFLFFIKTKHYGFLGRVNLGPSGINILWTID</sequence>
<evidence type="ECO:0000256" key="1">
    <source>
        <dbReference type="SAM" id="Phobius"/>
    </source>
</evidence>
<dbReference type="AlphaFoldDB" id="T1KLN5"/>
<dbReference type="PANTHER" id="PTHR21780">
    <property type="entry name" value="TRANSMEMBRANE PROTEIN 209"/>
    <property type="match status" value="1"/>
</dbReference>
<evidence type="ECO:0000313" key="2">
    <source>
        <dbReference type="EnsemblMetazoa" id="tetur14g03070.1"/>
    </source>
</evidence>
<dbReference type="HOGENOM" id="CLU_028470_1_0_1"/>
<gene>
    <name evidence="2" type="primary">107365098</name>
</gene>
<keyword evidence="1" id="KW-0472">Membrane</keyword>
<feature type="transmembrane region" description="Helical" evidence="1">
    <location>
        <begin position="26"/>
        <end position="49"/>
    </location>
</feature>
<proteinExistence type="predicted"/>
<dbReference type="Pfam" id="PF09786">
    <property type="entry name" value="CytochromB561_N"/>
    <property type="match status" value="1"/>
</dbReference>
<keyword evidence="3" id="KW-1185">Reference proteome</keyword>
<protein>
    <recommendedName>
        <fullName evidence="4">Transmembrane protein 209</fullName>
    </recommendedName>
</protein>
<dbReference type="STRING" id="32264.T1KLN5"/>
<keyword evidence="1" id="KW-1133">Transmembrane helix</keyword>
<dbReference type="KEGG" id="tut:107365098"/>
<dbReference type="InterPro" id="IPR019176">
    <property type="entry name" value="Cytochrome_B561-rel"/>
</dbReference>
<dbReference type="Proteomes" id="UP000015104">
    <property type="component" value="Unassembled WGS sequence"/>
</dbReference>
<dbReference type="EnsemblMetazoa" id="tetur14g03070.1">
    <property type="protein sequence ID" value="tetur14g03070.1"/>
    <property type="gene ID" value="tetur14g03070"/>
</dbReference>
<organism evidence="2 3">
    <name type="scientific">Tetranychus urticae</name>
    <name type="common">Two-spotted spider mite</name>
    <dbReference type="NCBI Taxonomy" id="32264"/>
    <lineage>
        <taxon>Eukaryota</taxon>
        <taxon>Metazoa</taxon>
        <taxon>Ecdysozoa</taxon>
        <taxon>Arthropoda</taxon>
        <taxon>Chelicerata</taxon>
        <taxon>Arachnida</taxon>
        <taxon>Acari</taxon>
        <taxon>Acariformes</taxon>
        <taxon>Trombidiformes</taxon>
        <taxon>Prostigmata</taxon>
        <taxon>Eleutherengona</taxon>
        <taxon>Raphignathae</taxon>
        <taxon>Tetranychoidea</taxon>
        <taxon>Tetranychidae</taxon>
        <taxon>Tetranychus</taxon>
    </lineage>
</organism>
<accession>T1KLN5</accession>
<reference evidence="2" key="2">
    <citation type="submission" date="2015-06" db="UniProtKB">
        <authorList>
            <consortium name="EnsemblMetazoa"/>
        </authorList>
    </citation>
    <scope>IDENTIFICATION</scope>
</reference>